<name>A0AAD8PJJ9_9PEZI</name>
<dbReference type="AlphaFoldDB" id="A0AAD8PJJ9"/>
<proteinExistence type="predicted"/>
<dbReference type="Gene3D" id="2.180.10.10">
    <property type="entry name" value="RHS repeat-associated core"/>
    <property type="match status" value="1"/>
</dbReference>
<comment type="caution">
    <text evidence="2">The sequence shown here is derived from an EMBL/GenBank/DDBJ whole genome shotgun (WGS) entry which is preliminary data.</text>
</comment>
<dbReference type="Pfam" id="PF12256">
    <property type="entry name" value="TcdB_toxin_midN"/>
    <property type="match status" value="1"/>
</dbReference>
<dbReference type="RefSeq" id="XP_060406981.1">
    <property type="nucleotide sequence ID" value="XM_060560485.1"/>
</dbReference>
<organism evidence="2 3">
    <name type="scientific">Colletotrichum navitas</name>
    <dbReference type="NCBI Taxonomy" id="681940"/>
    <lineage>
        <taxon>Eukaryota</taxon>
        <taxon>Fungi</taxon>
        <taxon>Dikarya</taxon>
        <taxon>Ascomycota</taxon>
        <taxon>Pezizomycotina</taxon>
        <taxon>Sordariomycetes</taxon>
        <taxon>Hypocreomycetidae</taxon>
        <taxon>Glomerellales</taxon>
        <taxon>Glomerellaceae</taxon>
        <taxon>Colletotrichum</taxon>
        <taxon>Colletotrichum graminicola species complex</taxon>
    </lineage>
</organism>
<dbReference type="InterPro" id="IPR022045">
    <property type="entry name" value="TcdB_toxin_mid/N"/>
</dbReference>
<dbReference type="InterPro" id="IPR028994">
    <property type="entry name" value="Integrin_alpha_N"/>
</dbReference>
<dbReference type="GeneID" id="85444725"/>
<keyword evidence="3" id="KW-1185">Reference proteome</keyword>
<dbReference type="EMBL" id="JAHLJV010000205">
    <property type="protein sequence ID" value="KAK1564153.1"/>
    <property type="molecule type" value="Genomic_DNA"/>
</dbReference>
<reference evidence="2" key="1">
    <citation type="submission" date="2021-06" db="EMBL/GenBank/DDBJ databases">
        <title>Comparative genomics, transcriptomics and evolutionary studies reveal genomic signatures of adaptation to plant cell wall in hemibiotrophic fungi.</title>
        <authorList>
            <consortium name="DOE Joint Genome Institute"/>
            <person name="Baroncelli R."/>
            <person name="Diaz J.F."/>
            <person name="Benocci T."/>
            <person name="Peng M."/>
            <person name="Battaglia E."/>
            <person name="Haridas S."/>
            <person name="Andreopoulos W."/>
            <person name="Labutti K."/>
            <person name="Pangilinan J."/>
            <person name="Floch G.L."/>
            <person name="Makela M.R."/>
            <person name="Henrissat B."/>
            <person name="Grigoriev I.V."/>
            <person name="Crouch J.A."/>
            <person name="De Vries R.P."/>
            <person name="Sukno S.A."/>
            <person name="Thon M.R."/>
        </authorList>
    </citation>
    <scope>NUCLEOTIDE SEQUENCE</scope>
    <source>
        <strain evidence="2">CBS 125086</strain>
    </source>
</reference>
<gene>
    <name evidence="2" type="ORF">LY79DRAFT_585290</name>
</gene>
<accession>A0AAD8PJJ9</accession>
<evidence type="ECO:0000313" key="3">
    <source>
        <dbReference type="Proteomes" id="UP001230504"/>
    </source>
</evidence>
<dbReference type="Proteomes" id="UP001230504">
    <property type="component" value="Unassembled WGS sequence"/>
</dbReference>
<dbReference type="SUPFAM" id="SSF69318">
    <property type="entry name" value="Integrin alpha N-terminal domain"/>
    <property type="match status" value="1"/>
</dbReference>
<protein>
    <recommendedName>
        <fullName evidence="1">Insecticide toxin TcdB middle/N-terminal domain-containing protein</fullName>
    </recommendedName>
</protein>
<sequence>MCQEDFGAVIPIRSIPNHMLDQPTYFEDLDGNGLLDLVAFDHEGRLTGYQERTGDGDWIPFADFHSIPTINMHNKNIAKLDMTGNGLDDLSAGIVVPSFPAVRDPSDVFVLDLLGKGSSCLCHVSTNKTSSDKLLVWFLDMAGSSKPNLLRSFSNGSGSVTTVSYCPSTKFLLRDERKGNPWKTKFPFPVHVVSRVATQDLIAHTCSSTRPSPPGGQPMALAKQTTNFIKYSTFEYTDSAIKERHVFYKPVITDVAKYIVFGLPLMDTVRSITSFKKDYRRLQAQTVTDPNQNRTQVLRNALGHKAATAQIGITSTLPPLSPVPLSSELQFAQILTIQLSRSKHVIGQGANAEPDNITIAVNYFNSVSRLLQSVTLRLWETEGNKSTCWAFSGSTIYNEDKNIHQGVKSFYTLNFINAISHSVGTLNPDHTWSKVKLKPWTIYNFNASNLIRGSGPLADKDLGYHTKGLNKALYLPSFYNRAALKTNQNAQLAAEKSLVYTGCHTLSFLNSQGPVVQTSHKITSVEDDHHWVFCYNAHSDKVKEVNLLSQTVQQYTYDLSRRTILRKAMDPGSVVVLFDCLSNPLVSWERNGCLKLTQYNSQQRETEVKVVKNNKAEYIWSQIKYSDNEAYKAKALALNQRNQVINVWDQSSVRTNNLYDFKGNCTRSTVKYTTTYRSVFNATPEMLLDGEVFVINSEFDALDREKSSTDAVGRVTRRKYELGGGLTEVSTSSDGQRWVPHTSSIQYNADGVFTVVEHGNSTRTSYTYGDLDRRLVGKRTLRKDDTVLDDIPYVYDCLRRMVSTKDAAQQDVFFQNMKVDSSSNYTYDTHGRLVAATGREMLSGAEDPWFSSRSNSLRRQLITDGL</sequence>
<feature type="domain" description="Insecticide toxin TcdB middle/N-terminal" evidence="1">
    <location>
        <begin position="104"/>
        <end position="202"/>
    </location>
</feature>
<evidence type="ECO:0000259" key="1">
    <source>
        <dbReference type="Pfam" id="PF12256"/>
    </source>
</evidence>
<evidence type="ECO:0000313" key="2">
    <source>
        <dbReference type="EMBL" id="KAK1564153.1"/>
    </source>
</evidence>